<evidence type="ECO:0000313" key="3">
    <source>
        <dbReference type="EMBL" id="GAX90046.1"/>
    </source>
</evidence>
<dbReference type="PANTHER" id="PTHR37300:SF1">
    <property type="entry name" value="UPF0291 PROTEIN YNZC"/>
    <property type="match status" value="1"/>
</dbReference>
<keyword evidence="4" id="KW-1185">Reference proteome</keyword>
<gene>
    <name evidence="3" type="ORF">EFBL_1672</name>
</gene>
<protein>
    <recommendedName>
        <fullName evidence="2">UPF0291 protein EFBL_1672</fullName>
    </recommendedName>
</protein>
<dbReference type="EMBL" id="BDUF01000046">
    <property type="protein sequence ID" value="GAX90046.1"/>
    <property type="molecule type" value="Genomic_DNA"/>
</dbReference>
<dbReference type="SUPFAM" id="SSF158221">
    <property type="entry name" value="YnzC-like"/>
    <property type="match status" value="1"/>
</dbReference>
<dbReference type="GO" id="GO:0005737">
    <property type="term" value="C:cytoplasm"/>
    <property type="evidence" value="ECO:0007669"/>
    <property type="project" value="UniProtKB-SubCell"/>
</dbReference>
<dbReference type="PANTHER" id="PTHR37300">
    <property type="entry name" value="UPF0291 PROTEIN CBO2609/CLC_2481"/>
    <property type="match status" value="1"/>
</dbReference>
<dbReference type="RefSeq" id="WP_096181752.1">
    <property type="nucleotide sequence ID" value="NZ_BDUF01000046.1"/>
</dbReference>
<dbReference type="Proteomes" id="UP000217785">
    <property type="component" value="Unassembled WGS sequence"/>
</dbReference>
<evidence type="ECO:0000256" key="2">
    <source>
        <dbReference type="HAMAP-Rule" id="MF_01103"/>
    </source>
</evidence>
<comment type="subcellular location">
    <subcellularLocation>
        <location evidence="2">Cytoplasm</location>
    </subcellularLocation>
</comment>
<organism evidence="3 4">
    <name type="scientific">Effusibacillus lacus</name>
    <dbReference type="NCBI Taxonomy" id="1348429"/>
    <lineage>
        <taxon>Bacteria</taxon>
        <taxon>Bacillati</taxon>
        <taxon>Bacillota</taxon>
        <taxon>Bacilli</taxon>
        <taxon>Bacillales</taxon>
        <taxon>Alicyclobacillaceae</taxon>
        <taxon>Effusibacillus</taxon>
    </lineage>
</organism>
<evidence type="ECO:0000256" key="1">
    <source>
        <dbReference type="ARBA" id="ARBA00022490"/>
    </source>
</evidence>
<reference evidence="4" key="1">
    <citation type="submission" date="2017-07" db="EMBL/GenBank/DDBJ databases">
        <title>Draft genome sequence of Effusibacillus lacus strain skLN1.</title>
        <authorList>
            <person name="Watanabe M."/>
            <person name="Kojima H."/>
            <person name="Fukui M."/>
        </authorList>
    </citation>
    <scope>NUCLEOTIDE SEQUENCE [LARGE SCALE GENOMIC DNA]</scope>
    <source>
        <strain evidence="4">skLN1</strain>
    </source>
</reference>
<sequence>MLSADKIQRINELAQKAKTVGLTEDERLEQQQLRQLYLDSFRSEFRKQLDSIKFVENGNITKPH</sequence>
<dbReference type="Gene3D" id="1.10.287.540">
    <property type="entry name" value="Helix hairpin bin"/>
    <property type="match status" value="1"/>
</dbReference>
<keyword evidence="1 2" id="KW-0963">Cytoplasm</keyword>
<dbReference type="InterPro" id="IPR009242">
    <property type="entry name" value="DUF896"/>
</dbReference>
<accession>A0A292YLL3</accession>
<comment type="similarity">
    <text evidence="2">Belongs to the UPF0291 family.</text>
</comment>
<comment type="caution">
    <text evidence="3">The sequence shown here is derived from an EMBL/GenBank/DDBJ whole genome shotgun (WGS) entry which is preliminary data.</text>
</comment>
<dbReference type="HAMAP" id="MF_01103">
    <property type="entry name" value="UPF0291"/>
    <property type="match status" value="1"/>
</dbReference>
<dbReference type="Pfam" id="PF05979">
    <property type="entry name" value="DUF896"/>
    <property type="match status" value="1"/>
</dbReference>
<name>A0A292YLL3_9BACL</name>
<evidence type="ECO:0000313" key="4">
    <source>
        <dbReference type="Proteomes" id="UP000217785"/>
    </source>
</evidence>
<dbReference type="AlphaFoldDB" id="A0A292YLL3"/>
<proteinExistence type="inferred from homology"/>